<evidence type="ECO:0000313" key="1">
    <source>
        <dbReference type="EMBL" id="SDO60937.1"/>
    </source>
</evidence>
<name>A0A1H0KY84_HALAD</name>
<protein>
    <submittedName>
        <fullName evidence="1">Uncharacterized protein</fullName>
    </submittedName>
</protein>
<organism evidence="1 2">
    <name type="scientific">Halobacillus aidingensis</name>
    <dbReference type="NCBI Taxonomy" id="240303"/>
    <lineage>
        <taxon>Bacteria</taxon>
        <taxon>Bacillati</taxon>
        <taxon>Bacillota</taxon>
        <taxon>Bacilli</taxon>
        <taxon>Bacillales</taxon>
        <taxon>Bacillaceae</taxon>
        <taxon>Halobacillus</taxon>
    </lineage>
</organism>
<dbReference type="RefSeq" id="WP_089652028.1">
    <property type="nucleotide sequence ID" value="NZ_FNIZ01000006.1"/>
</dbReference>
<sequence>MSHIQFKNLSVDQISDASGIFSGTNLQSGFKAVEQRWEGNGKIIGHKNTLQHNKHLVIKRPSKRV</sequence>
<dbReference type="AlphaFoldDB" id="A0A1H0KY84"/>
<proteinExistence type="predicted"/>
<keyword evidence="2" id="KW-1185">Reference proteome</keyword>
<reference evidence="2" key="1">
    <citation type="submission" date="2016-10" db="EMBL/GenBank/DDBJ databases">
        <authorList>
            <person name="Varghese N."/>
            <person name="Submissions S."/>
        </authorList>
    </citation>
    <scope>NUCLEOTIDE SEQUENCE [LARGE SCALE GENOMIC DNA]</scope>
    <source>
        <strain evidence="2">CGMCC 1.3703</strain>
    </source>
</reference>
<dbReference type="EMBL" id="FNIZ01000006">
    <property type="protein sequence ID" value="SDO60937.1"/>
    <property type="molecule type" value="Genomic_DNA"/>
</dbReference>
<dbReference type="OrthoDB" id="2666601at2"/>
<accession>A0A1H0KY84</accession>
<dbReference type="Proteomes" id="UP000198860">
    <property type="component" value="Unassembled WGS sequence"/>
</dbReference>
<gene>
    <name evidence="1" type="ORF">SAMN05421677_106149</name>
</gene>
<evidence type="ECO:0000313" key="2">
    <source>
        <dbReference type="Proteomes" id="UP000198860"/>
    </source>
</evidence>
<dbReference type="STRING" id="240303.SAMN05421677_106149"/>